<dbReference type="SUPFAM" id="SSF52402">
    <property type="entry name" value="Adenine nucleotide alpha hydrolases-like"/>
    <property type="match status" value="1"/>
</dbReference>
<gene>
    <name evidence="3" type="ORF">B0X71_16515</name>
</gene>
<dbReference type="InterPro" id="IPR006015">
    <property type="entry name" value="Universal_stress_UspA"/>
</dbReference>
<evidence type="ECO:0000313" key="3">
    <source>
        <dbReference type="EMBL" id="AQQ54546.1"/>
    </source>
</evidence>
<proteinExistence type="inferred from homology"/>
<dbReference type="InterPro" id="IPR014729">
    <property type="entry name" value="Rossmann-like_a/b/a_fold"/>
</dbReference>
<dbReference type="Proteomes" id="UP000188184">
    <property type="component" value="Chromosome"/>
</dbReference>
<feature type="domain" description="UspA" evidence="2">
    <location>
        <begin position="1"/>
        <end position="139"/>
    </location>
</feature>
<dbReference type="Pfam" id="PF00582">
    <property type="entry name" value="Usp"/>
    <property type="match status" value="1"/>
</dbReference>
<dbReference type="KEGG" id="pmar:B0X71_16515"/>
<organism evidence="3 4">
    <name type="scientific">Planococcus lenghuensis</name>
    <dbReference type="NCBI Taxonomy" id="2213202"/>
    <lineage>
        <taxon>Bacteria</taxon>
        <taxon>Bacillati</taxon>
        <taxon>Bacillota</taxon>
        <taxon>Bacilli</taxon>
        <taxon>Bacillales</taxon>
        <taxon>Caryophanaceae</taxon>
        <taxon>Planococcus</taxon>
    </lineage>
</organism>
<dbReference type="PRINTS" id="PR01438">
    <property type="entry name" value="UNVRSLSTRESS"/>
</dbReference>
<accession>A0A1Q2L2A5</accession>
<name>A0A1Q2L2A5_9BACL</name>
<sequence>MYKSILLAVDGSDHSIRAAREAIKVASLSPDSKVTVVYVADHNNAKTEVLHSGSTAELDFTRRKRLQPIEEILAENNIGCAVKMLHGTPGPAIVEFANEKNFDILIIGSRGLNTLQEMVLGSVSHKVVKRADCPVLIVK</sequence>
<dbReference type="OrthoDB" id="9777884at2"/>
<evidence type="ECO:0000256" key="1">
    <source>
        <dbReference type="ARBA" id="ARBA00008791"/>
    </source>
</evidence>
<dbReference type="AlphaFoldDB" id="A0A1Q2L2A5"/>
<dbReference type="EMBL" id="CP019640">
    <property type="protein sequence ID" value="AQQ54546.1"/>
    <property type="molecule type" value="Genomic_DNA"/>
</dbReference>
<evidence type="ECO:0000259" key="2">
    <source>
        <dbReference type="Pfam" id="PF00582"/>
    </source>
</evidence>
<dbReference type="Gene3D" id="3.40.50.620">
    <property type="entry name" value="HUPs"/>
    <property type="match status" value="1"/>
</dbReference>
<reference evidence="3 4" key="1">
    <citation type="submission" date="2017-02" db="EMBL/GenBank/DDBJ databases">
        <title>The complete genomic sequence of a novel cold adapted crude oil-degrading bacterium Planococcus qaidamina Y42.</title>
        <authorList>
            <person name="Yang R."/>
        </authorList>
    </citation>
    <scope>NUCLEOTIDE SEQUENCE [LARGE SCALE GENOMIC DNA]</scope>
    <source>
        <strain evidence="3 4">Y42</strain>
    </source>
</reference>
<keyword evidence="4" id="KW-1185">Reference proteome</keyword>
<dbReference type="CDD" id="cd00293">
    <property type="entry name" value="USP-like"/>
    <property type="match status" value="1"/>
</dbReference>
<dbReference type="PANTHER" id="PTHR46268">
    <property type="entry name" value="STRESS RESPONSE PROTEIN NHAX"/>
    <property type="match status" value="1"/>
</dbReference>
<comment type="similarity">
    <text evidence="1">Belongs to the universal stress protein A family.</text>
</comment>
<dbReference type="PANTHER" id="PTHR46268:SF6">
    <property type="entry name" value="UNIVERSAL STRESS PROTEIN UP12"/>
    <property type="match status" value="1"/>
</dbReference>
<dbReference type="InterPro" id="IPR006016">
    <property type="entry name" value="UspA"/>
</dbReference>
<protein>
    <submittedName>
        <fullName evidence="3">Universal stress protein</fullName>
    </submittedName>
</protein>
<evidence type="ECO:0000313" key="4">
    <source>
        <dbReference type="Proteomes" id="UP000188184"/>
    </source>
</evidence>
<dbReference type="RefSeq" id="WP_077590442.1">
    <property type="nucleotide sequence ID" value="NZ_CP019640.1"/>
</dbReference>